<reference evidence="14" key="1">
    <citation type="submission" date="2022-08" db="EMBL/GenBank/DDBJ databases">
        <authorList>
            <consortium name="DOE Joint Genome Institute"/>
            <person name="Min B."/>
            <person name="Sierra-Patev S."/>
            <person name="Naranjo-Ortiz M."/>
            <person name="Looney B."/>
            <person name="Konkel Z."/>
            <person name="Slot J.C."/>
            <person name="Sakamoto Y."/>
            <person name="Steenwyk J.L."/>
            <person name="Rokas A."/>
            <person name="Carro J."/>
            <person name="Camarero S."/>
            <person name="Ferreira P."/>
            <person name="Molpeceres G."/>
            <person name="Ruiz-duenas F.J."/>
            <person name="Serrano A."/>
            <person name="Henrissat B."/>
            <person name="Drula E."/>
            <person name="Hughes K.W."/>
            <person name="Mata J.L."/>
            <person name="Ishikawa N.K."/>
            <person name="Vargas-Isla R."/>
            <person name="Ushijima S."/>
            <person name="Smith C.A."/>
            <person name="Ahrendt S."/>
            <person name="Andreopoulos W."/>
            <person name="He G."/>
            <person name="LaButti K."/>
            <person name="Lipzen A."/>
            <person name="Ng V."/>
            <person name="Riley R."/>
            <person name="Sandor L."/>
            <person name="Barry K."/>
            <person name="Martinez A.T."/>
            <person name="Xiao Y."/>
            <person name="Gibbons J.G."/>
            <person name="Terashima K."/>
            <person name="Hibbett D.S."/>
            <person name="Grigoriev I.V."/>
        </authorList>
    </citation>
    <scope>NUCLEOTIDE SEQUENCE</scope>
    <source>
        <strain evidence="14">ET3784</strain>
    </source>
</reference>
<dbReference type="Proteomes" id="UP001176059">
    <property type="component" value="Unassembled WGS sequence"/>
</dbReference>
<dbReference type="InterPro" id="IPR006047">
    <property type="entry name" value="GH13_cat_dom"/>
</dbReference>
<comment type="similarity">
    <text evidence="3">Belongs to the glycosyl hydrolase 13 family.</text>
</comment>
<dbReference type="SUPFAM" id="SSF51011">
    <property type="entry name" value="Glycosyl hydrolase domain"/>
    <property type="match status" value="1"/>
</dbReference>
<keyword evidence="9" id="KW-1015">Disulfide bond</keyword>
<keyword evidence="10" id="KW-0325">Glycoprotein</keyword>
<dbReference type="InterPro" id="IPR015340">
    <property type="entry name" value="A_amylase_C_dom"/>
</dbReference>
<evidence type="ECO:0000256" key="5">
    <source>
        <dbReference type="ARBA" id="ARBA00022723"/>
    </source>
</evidence>
<evidence type="ECO:0000259" key="13">
    <source>
        <dbReference type="SMART" id="SM00642"/>
    </source>
</evidence>
<proteinExistence type="inferred from homology"/>
<dbReference type="InterPro" id="IPR013780">
    <property type="entry name" value="Glyco_hydro_b"/>
</dbReference>
<dbReference type="AlphaFoldDB" id="A0AA38J9I8"/>
<evidence type="ECO:0000256" key="9">
    <source>
        <dbReference type="ARBA" id="ARBA00023157"/>
    </source>
</evidence>
<evidence type="ECO:0000256" key="1">
    <source>
        <dbReference type="ARBA" id="ARBA00000548"/>
    </source>
</evidence>
<dbReference type="CDD" id="cd11319">
    <property type="entry name" value="AmyAc_euk_AmyA"/>
    <property type="match status" value="1"/>
</dbReference>
<evidence type="ECO:0000256" key="10">
    <source>
        <dbReference type="ARBA" id="ARBA00023180"/>
    </source>
</evidence>
<comment type="cofactor">
    <cofactor evidence="2">
        <name>Ca(2+)</name>
        <dbReference type="ChEBI" id="CHEBI:29108"/>
    </cofactor>
</comment>
<dbReference type="SUPFAM" id="SSF51445">
    <property type="entry name" value="(Trans)glycosidases"/>
    <property type="match status" value="1"/>
</dbReference>
<keyword evidence="6" id="KW-0732">Signal</keyword>
<dbReference type="EC" id="3.2.1.1" evidence="4"/>
<name>A0AA38J9I8_9AGAR</name>
<dbReference type="InterPro" id="IPR017853">
    <property type="entry name" value="GH"/>
</dbReference>
<evidence type="ECO:0000313" key="14">
    <source>
        <dbReference type="EMBL" id="KAJ3712125.1"/>
    </source>
</evidence>
<dbReference type="EMBL" id="JANVFO010000111">
    <property type="protein sequence ID" value="KAJ3712125.1"/>
    <property type="molecule type" value="Genomic_DNA"/>
</dbReference>
<dbReference type="GO" id="GO:0004556">
    <property type="term" value="F:alpha-amylase activity"/>
    <property type="evidence" value="ECO:0007669"/>
    <property type="project" value="UniProtKB-EC"/>
</dbReference>
<dbReference type="FunFam" id="3.20.20.80:FF:000120">
    <property type="entry name" value="Alpha-amylase A"/>
    <property type="match status" value="1"/>
</dbReference>
<keyword evidence="5" id="KW-0479">Metal-binding</keyword>
<feature type="domain" description="Glycosyl hydrolase family 13 catalytic" evidence="13">
    <location>
        <begin position="133"/>
        <end position="497"/>
    </location>
</feature>
<evidence type="ECO:0000256" key="6">
    <source>
        <dbReference type="ARBA" id="ARBA00022729"/>
    </source>
</evidence>
<gene>
    <name evidence="14" type="ORF">DFJ43DRAFT_1142535</name>
</gene>
<evidence type="ECO:0000256" key="8">
    <source>
        <dbReference type="ARBA" id="ARBA00022837"/>
    </source>
</evidence>
<dbReference type="PANTHER" id="PTHR10357:SF215">
    <property type="entry name" value="ALPHA-AMYLASE 1"/>
    <property type="match status" value="1"/>
</dbReference>
<evidence type="ECO:0000256" key="11">
    <source>
        <dbReference type="ARBA" id="ARBA00023277"/>
    </source>
</evidence>
<dbReference type="GO" id="GO:0005509">
    <property type="term" value="F:calcium ion binding"/>
    <property type="evidence" value="ECO:0007669"/>
    <property type="project" value="InterPro"/>
</dbReference>
<keyword evidence="11" id="KW-0119">Carbohydrate metabolism</keyword>
<comment type="caution">
    <text evidence="14">The sequence shown here is derived from an EMBL/GenBank/DDBJ whole genome shotgun (WGS) entry which is preliminary data.</text>
</comment>
<keyword evidence="15" id="KW-1185">Reference proteome</keyword>
<evidence type="ECO:0000256" key="3">
    <source>
        <dbReference type="ARBA" id="ARBA00008061"/>
    </source>
</evidence>
<protein>
    <recommendedName>
        <fullName evidence="4">alpha-amylase</fullName>
        <ecNumber evidence="4">3.2.1.1</ecNumber>
    </recommendedName>
</protein>
<evidence type="ECO:0000256" key="7">
    <source>
        <dbReference type="ARBA" id="ARBA00022801"/>
    </source>
</evidence>
<organism evidence="14 15">
    <name type="scientific">Lentinula guzmanii</name>
    <dbReference type="NCBI Taxonomy" id="2804957"/>
    <lineage>
        <taxon>Eukaryota</taxon>
        <taxon>Fungi</taxon>
        <taxon>Dikarya</taxon>
        <taxon>Basidiomycota</taxon>
        <taxon>Agaricomycotina</taxon>
        <taxon>Agaricomycetes</taxon>
        <taxon>Agaricomycetidae</taxon>
        <taxon>Agaricales</taxon>
        <taxon>Marasmiineae</taxon>
        <taxon>Omphalotaceae</taxon>
        <taxon>Lentinula</taxon>
    </lineage>
</organism>
<keyword evidence="8" id="KW-0106">Calcium</keyword>
<comment type="catalytic activity">
    <reaction evidence="1">
        <text>Endohydrolysis of (1-&gt;4)-alpha-D-glucosidic linkages in polysaccharides containing three or more (1-&gt;4)-alpha-linked D-glucose units.</text>
        <dbReference type="EC" id="3.2.1.1"/>
    </reaction>
</comment>
<dbReference type="Pfam" id="PF00128">
    <property type="entry name" value="Alpha-amylase"/>
    <property type="match status" value="1"/>
</dbReference>
<keyword evidence="7" id="KW-0378">Hydrolase</keyword>
<evidence type="ECO:0000256" key="4">
    <source>
        <dbReference type="ARBA" id="ARBA00012595"/>
    </source>
</evidence>
<evidence type="ECO:0000313" key="15">
    <source>
        <dbReference type="Proteomes" id="UP001176059"/>
    </source>
</evidence>
<dbReference type="Pfam" id="PF09260">
    <property type="entry name" value="A_amylase_dom_C"/>
    <property type="match status" value="1"/>
</dbReference>
<keyword evidence="12" id="KW-0326">Glycosidase</keyword>
<reference evidence="14" key="2">
    <citation type="journal article" date="2023" name="Proc. Natl. Acad. Sci. U.S.A.">
        <title>A global phylogenomic analysis of the shiitake genus Lentinula.</title>
        <authorList>
            <person name="Sierra-Patev S."/>
            <person name="Min B."/>
            <person name="Naranjo-Ortiz M."/>
            <person name="Looney B."/>
            <person name="Konkel Z."/>
            <person name="Slot J.C."/>
            <person name="Sakamoto Y."/>
            <person name="Steenwyk J.L."/>
            <person name="Rokas A."/>
            <person name="Carro J."/>
            <person name="Camarero S."/>
            <person name="Ferreira P."/>
            <person name="Molpeceres G."/>
            <person name="Ruiz-Duenas F.J."/>
            <person name="Serrano A."/>
            <person name="Henrissat B."/>
            <person name="Drula E."/>
            <person name="Hughes K.W."/>
            <person name="Mata J.L."/>
            <person name="Ishikawa N.K."/>
            <person name="Vargas-Isla R."/>
            <person name="Ushijima S."/>
            <person name="Smith C.A."/>
            <person name="Donoghue J."/>
            <person name="Ahrendt S."/>
            <person name="Andreopoulos W."/>
            <person name="He G."/>
            <person name="LaButti K."/>
            <person name="Lipzen A."/>
            <person name="Ng V."/>
            <person name="Riley R."/>
            <person name="Sandor L."/>
            <person name="Barry K."/>
            <person name="Martinez A.T."/>
            <person name="Xiao Y."/>
            <person name="Gibbons J.G."/>
            <person name="Terashima K."/>
            <person name="Grigoriev I.V."/>
            <person name="Hibbett D."/>
        </authorList>
    </citation>
    <scope>NUCLEOTIDE SEQUENCE</scope>
    <source>
        <strain evidence="14">ET3784</strain>
    </source>
</reference>
<sequence length="649" mass="71499">MFLAELFLLPGLHPPTKLRVWSPQREKKLMVSYYAQYSTTPIRQAFKLQASSFKLLKPFQFYEEFHIPAWTFNDEHPPDYGFQSKMLYLYSVCMMKKYHMGAFAFTAALSTSLFTITAFAASADDWSKRSIYQLVTDRFALGNGSTPSCSTNEKKYCGGNWQGIVSQLDYIQEMGFDAIWISPIVENVEGTPSSGDAYHGYWAQDITSLNAHFGNPDDLKNLSSALHERGMYLMVDVVVNHLVAIPTNPSGVWPETFNYSLLQPFGGSDSFHPQCFISDYSNQTNVEQCWLGDATIPLLDIDTENSTVVDIMYNWIKNIVSDYDIDGLRVDTVKHVRQDFWPNFALNAGVYTVGEVFIGNVSYVAPYTRGLDSVLDYPTYFAVYNAFNNGTSGNMSAIADVVTQAQYEYNHGTFYVGSFVENQDNPRLQSTVSDQSIVKNFITWPFINDGIPILYYGQEQGYQGGNDPANREALWLSGFSIDNKPLLTHVKSLNSARKQAISYNSSFLTTKASFIPQSSVSTLAISKPPMLTLLSNGGNSSNATWNIPSSAGLYGGNKTLVDVLTCDTVTTGSDGSLNLTASNGLPKVLMPSEAFNGSGSLCTIGAEGPSSLPVKSNGSFRTVVHVGVEILAAAMWASLIAFVPGTMLL</sequence>
<dbReference type="GO" id="GO:0016052">
    <property type="term" value="P:carbohydrate catabolic process"/>
    <property type="evidence" value="ECO:0007669"/>
    <property type="project" value="InterPro"/>
</dbReference>
<dbReference type="PANTHER" id="PTHR10357">
    <property type="entry name" value="ALPHA-AMYLASE FAMILY MEMBER"/>
    <property type="match status" value="1"/>
</dbReference>
<accession>A0AA38J9I8</accession>
<dbReference type="Gene3D" id="2.60.40.1180">
    <property type="entry name" value="Golgi alpha-mannosidase II"/>
    <property type="match status" value="1"/>
</dbReference>
<dbReference type="SMART" id="SM00642">
    <property type="entry name" value="Aamy"/>
    <property type="match status" value="1"/>
</dbReference>
<evidence type="ECO:0000256" key="12">
    <source>
        <dbReference type="ARBA" id="ARBA00023295"/>
    </source>
</evidence>
<dbReference type="Gene3D" id="3.20.20.80">
    <property type="entry name" value="Glycosidases"/>
    <property type="match status" value="1"/>
</dbReference>
<evidence type="ECO:0000256" key="2">
    <source>
        <dbReference type="ARBA" id="ARBA00001913"/>
    </source>
</evidence>